<dbReference type="FunCoup" id="E3MMH2">
    <property type="interactions" value="402"/>
</dbReference>
<dbReference type="AlphaFoldDB" id="E3MMH2"/>
<sequence length="371" mass="41739">MLTTQNPDLCVEPFIEPSQWFFTLVEIILAVGGLTMNTVITVICHKASPMPHSQRRILASISINFAVLSGFQLARNFFLFLVMQQPCLSQVTTVSCKLQEFPLIFCYIHCAATFFLLGVQCNFLKLKPIDKLPMKWYLTCSVWQSTVAAASVALALLFTAFDQDSENEPMNKCSILLAVSQSFLTFSLLTLLILLHAFGFILIMIASILQRNKKSWIAFTIFSLKEILQYETLAWQISLFVSGCVVLYRHVLRETCDECAVVILELAFLILPLLISFVHPLYLIWYVLPMRDAATRTFPCMLSALPEYSLVPPQVPSASTSATFPLQSPRTDLTPNDTLSNEFKKKLSSLSPKVVIEEEDIAACEWPTDPL</sequence>
<gene>
    <name evidence="2" type="ORF">CRE_03294</name>
</gene>
<feature type="transmembrane region" description="Helical" evidence="1">
    <location>
        <begin position="57"/>
        <end position="81"/>
    </location>
</feature>
<dbReference type="HOGENOM" id="CLU_840021_0_0_1"/>
<evidence type="ECO:0000313" key="3">
    <source>
        <dbReference type="Proteomes" id="UP000008281"/>
    </source>
</evidence>
<dbReference type="OrthoDB" id="5801935at2759"/>
<evidence type="ECO:0008006" key="4">
    <source>
        <dbReference type="Google" id="ProtNLM"/>
    </source>
</evidence>
<proteinExistence type="predicted"/>
<keyword evidence="3" id="KW-1185">Reference proteome</keyword>
<feature type="transmembrane region" description="Helical" evidence="1">
    <location>
        <begin position="20"/>
        <end position="45"/>
    </location>
</feature>
<evidence type="ECO:0000313" key="2">
    <source>
        <dbReference type="EMBL" id="EFP05051.1"/>
    </source>
</evidence>
<feature type="transmembrane region" description="Helical" evidence="1">
    <location>
        <begin position="230"/>
        <end position="248"/>
    </location>
</feature>
<reference evidence="2" key="1">
    <citation type="submission" date="2007-07" db="EMBL/GenBank/DDBJ databases">
        <title>PCAP assembly of the Caenorhabditis remanei genome.</title>
        <authorList>
            <consortium name="The Caenorhabditis remanei Sequencing Consortium"/>
            <person name="Wilson R.K."/>
        </authorList>
    </citation>
    <scope>NUCLEOTIDE SEQUENCE [LARGE SCALE GENOMIC DNA]</scope>
    <source>
        <strain evidence="2">PB4641</strain>
    </source>
</reference>
<keyword evidence="1" id="KW-1133">Transmembrane helix</keyword>
<feature type="transmembrane region" description="Helical" evidence="1">
    <location>
        <begin position="260"/>
        <end position="288"/>
    </location>
</feature>
<dbReference type="InParanoid" id="E3MMH2"/>
<evidence type="ECO:0000256" key="1">
    <source>
        <dbReference type="SAM" id="Phobius"/>
    </source>
</evidence>
<dbReference type="EMBL" id="DS268457">
    <property type="protein sequence ID" value="EFP05051.1"/>
    <property type="molecule type" value="Genomic_DNA"/>
</dbReference>
<dbReference type="CTD" id="9797918"/>
<dbReference type="eggNOG" id="ENOG502T100">
    <property type="taxonomic scope" value="Eukaryota"/>
</dbReference>
<protein>
    <recommendedName>
        <fullName evidence="4">G-protein coupled receptors family 1 profile domain-containing protein</fullName>
    </recommendedName>
</protein>
<feature type="transmembrane region" description="Helical" evidence="1">
    <location>
        <begin position="101"/>
        <end position="124"/>
    </location>
</feature>
<dbReference type="GeneID" id="9797918"/>
<dbReference type="Proteomes" id="UP000008281">
    <property type="component" value="Unassembled WGS sequence"/>
</dbReference>
<keyword evidence="1" id="KW-0472">Membrane</keyword>
<keyword evidence="1" id="KW-0812">Transmembrane</keyword>
<dbReference type="KEGG" id="crq:GCK72_023457"/>
<feature type="transmembrane region" description="Helical" evidence="1">
    <location>
        <begin position="136"/>
        <end position="161"/>
    </location>
</feature>
<organism evidence="3">
    <name type="scientific">Caenorhabditis remanei</name>
    <name type="common">Caenorhabditis vulgaris</name>
    <dbReference type="NCBI Taxonomy" id="31234"/>
    <lineage>
        <taxon>Eukaryota</taxon>
        <taxon>Metazoa</taxon>
        <taxon>Ecdysozoa</taxon>
        <taxon>Nematoda</taxon>
        <taxon>Chromadorea</taxon>
        <taxon>Rhabditida</taxon>
        <taxon>Rhabditina</taxon>
        <taxon>Rhabditomorpha</taxon>
        <taxon>Rhabditoidea</taxon>
        <taxon>Rhabditidae</taxon>
        <taxon>Peloderinae</taxon>
        <taxon>Caenorhabditis</taxon>
    </lineage>
</organism>
<accession>E3MMH2</accession>
<name>E3MMH2_CAERE</name>
<dbReference type="RefSeq" id="XP_003102664.2">
    <property type="nucleotide sequence ID" value="XM_003102616.2"/>
</dbReference>
<dbReference type="OMA" id="PLIFCYI"/>
<feature type="transmembrane region" description="Helical" evidence="1">
    <location>
        <begin position="181"/>
        <end position="209"/>
    </location>
</feature>